<accession>A0A3S5B8M6</accession>
<evidence type="ECO:0000313" key="1">
    <source>
        <dbReference type="EMBL" id="VEL43235.1"/>
    </source>
</evidence>
<name>A0A3S5B8M6_9PLAT</name>
<comment type="caution">
    <text evidence="1">The sequence shown here is derived from an EMBL/GenBank/DDBJ whole genome shotgun (WGS) entry which is preliminary data.</text>
</comment>
<gene>
    <name evidence="1" type="ORF">PXEA_LOCUS36675</name>
</gene>
<organism evidence="1 2">
    <name type="scientific">Protopolystoma xenopodis</name>
    <dbReference type="NCBI Taxonomy" id="117903"/>
    <lineage>
        <taxon>Eukaryota</taxon>
        <taxon>Metazoa</taxon>
        <taxon>Spiralia</taxon>
        <taxon>Lophotrochozoa</taxon>
        <taxon>Platyhelminthes</taxon>
        <taxon>Monogenea</taxon>
        <taxon>Polyopisthocotylea</taxon>
        <taxon>Polystomatidea</taxon>
        <taxon>Polystomatidae</taxon>
        <taxon>Protopolystoma</taxon>
    </lineage>
</organism>
<proteinExistence type="predicted"/>
<dbReference type="EMBL" id="CAAALY010279800">
    <property type="protein sequence ID" value="VEL43235.1"/>
    <property type="molecule type" value="Genomic_DNA"/>
</dbReference>
<keyword evidence="2" id="KW-1185">Reference proteome</keyword>
<sequence length="120" mass="13305">MPIFLVPVTSPCDVEVCLLPVNSFIQLPTRHRTCFGLIEDDGDDFNLDEITDSHTIRSSDHHQPRFDPTKRVNIIYIACGLVHQLASPSLTIKTGESEDAETVLANILCDEAILIIESAM</sequence>
<dbReference type="Proteomes" id="UP000784294">
    <property type="component" value="Unassembled WGS sequence"/>
</dbReference>
<reference evidence="1" key="1">
    <citation type="submission" date="2018-11" db="EMBL/GenBank/DDBJ databases">
        <authorList>
            <consortium name="Pathogen Informatics"/>
        </authorList>
    </citation>
    <scope>NUCLEOTIDE SEQUENCE</scope>
</reference>
<evidence type="ECO:0000313" key="2">
    <source>
        <dbReference type="Proteomes" id="UP000784294"/>
    </source>
</evidence>
<protein>
    <submittedName>
        <fullName evidence="1">Uncharacterized protein</fullName>
    </submittedName>
</protein>
<dbReference type="AlphaFoldDB" id="A0A3S5B8M6"/>